<evidence type="ECO:0000313" key="1">
    <source>
        <dbReference type="EMBL" id="KAI3837048.1"/>
    </source>
</evidence>
<dbReference type="AlphaFoldDB" id="A0AAD4X3Z2"/>
<protein>
    <submittedName>
        <fullName evidence="1">Uncharacterized protein</fullName>
    </submittedName>
</protein>
<proteinExistence type="predicted"/>
<comment type="caution">
    <text evidence="1">The sequence shown here is derived from an EMBL/GenBank/DDBJ whole genome shotgun (WGS) entry which is preliminary data.</text>
</comment>
<organism evidence="1 2">
    <name type="scientific">Papaver atlanticum</name>
    <dbReference type="NCBI Taxonomy" id="357466"/>
    <lineage>
        <taxon>Eukaryota</taxon>
        <taxon>Viridiplantae</taxon>
        <taxon>Streptophyta</taxon>
        <taxon>Embryophyta</taxon>
        <taxon>Tracheophyta</taxon>
        <taxon>Spermatophyta</taxon>
        <taxon>Magnoliopsida</taxon>
        <taxon>Ranunculales</taxon>
        <taxon>Papaveraceae</taxon>
        <taxon>Papaveroideae</taxon>
        <taxon>Papaver</taxon>
    </lineage>
</organism>
<sequence>MPIVYARPVFGDFRPKPLFPCFMHPRVFIDKLYFWFYNKYGVSYHNISWLAEDALAIYHQVVVLRRVINVECEFEDPRFVRKRVKLQVSIEFDVTV</sequence>
<name>A0AAD4X3Z2_9MAGN</name>
<dbReference type="Proteomes" id="UP001202328">
    <property type="component" value="Unassembled WGS sequence"/>
</dbReference>
<reference evidence="1" key="1">
    <citation type="submission" date="2022-04" db="EMBL/GenBank/DDBJ databases">
        <title>A functionally conserved STORR gene fusion in Papaver species that diverged 16.8 million years ago.</title>
        <authorList>
            <person name="Catania T."/>
        </authorList>
    </citation>
    <scope>NUCLEOTIDE SEQUENCE</scope>
    <source>
        <strain evidence="1">S-188037</strain>
    </source>
</reference>
<gene>
    <name evidence="1" type="ORF">MKW98_005381</name>
</gene>
<evidence type="ECO:0000313" key="2">
    <source>
        <dbReference type="Proteomes" id="UP001202328"/>
    </source>
</evidence>
<dbReference type="EMBL" id="JAJJMB010017633">
    <property type="protein sequence ID" value="KAI3837048.1"/>
    <property type="molecule type" value="Genomic_DNA"/>
</dbReference>
<accession>A0AAD4X3Z2</accession>
<feature type="non-terminal residue" evidence="1">
    <location>
        <position position="96"/>
    </location>
</feature>
<keyword evidence="2" id="KW-1185">Reference proteome</keyword>